<dbReference type="PRINTS" id="PR01438">
    <property type="entry name" value="UNVRSLSTRESS"/>
</dbReference>
<comment type="caution">
    <text evidence="3">The sequence shown here is derived from an EMBL/GenBank/DDBJ whole genome shotgun (WGS) entry which is preliminary data.</text>
</comment>
<gene>
    <name evidence="3" type="ORF">P3G67_31225</name>
</gene>
<reference evidence="3 4" key="1">
    <citation type="submission" date="2023-03" db="EMBL/GenBank/DDBJ databases">
        <title>Draft genome sequence of Streptomyces sp. RB6PN23 isolated from peat swamp forest in Thailand.</title>
        <authorList>
            <person name="Klaysubun C."/>
            <person name="Duangmal K."/>
        </authorList>
    </citation>
    <scope>NUCLEOTIDE SEQUENCE [LARGE SCALE GENOMIC DNA]</scope>
    <source>
        <strain evidence="3 4">RB6PN23</strain>
    </source>
</reference>
<dbReference type="Proteomes" id="UP001216579">
    <property type="component" value="Unassembled WGS sequence"/>
</dbReference>
<dbReference type="EMBL" id="JARJBC010000028">
    <property type="protein sequence ID" value="MDF3293610.1"/>
    <property type="molecule type" value="Genomic_DNA"/>
</dbReference>
<organism evidence="3 4">
    <name type="scientific">Streptomyces silvisoli</name>
    <dbReference type="NCBI Taxonomy" id="3034235"/>
    <lineage>
        <taxon>Bacteria</taxon>
        <taxon>Bacillati</taxon>
        <taxon>Actinomycetota</taxon>
        <taxon>Actinomycetes</taxon>
        <taxon>Kitasatosporales</taxon>
        <taxon>Streptomycetaceae</taxon>
        <taxon>Streptomyces</taxon>
    </lineage>
</organism>
<dbReference type="Pfam" id="PF00582">
    <property type="entry name" value="Usp"/>
    <property type="match status" value="2"/>
</dbReference>
<feature type="domain" description="UspA" evidence="2">
    <location>
        <begin position="4"/>
        <end position="139"/>
    </location>
</feature>
<comment type="similarity">
    <text evidence="1">Belongs to the universal stress protein A family.</text>
</comment>
<proteinExistence type="inferred from homology"/>
<name>A0ABT5ZUW4_9ACTN</name>
<feature type="domain" description="UspA" evidence="2">
    <location>
        <begin position="162"/>
        <end position="289"/>
    </location>
</feature>
<dbReference type="InterPro" id="IPR006016">
    <property type="entry name" value="UspA"/>
</dbReference>
<evidence type="ECO:0000256" key="1">
    <source>
        <dbReference type="ARBA" id="ARBA00008791"/>
    </source>
</evidence>
<keyword evidence="4" id="KW-1185">Reference proteome</keyword>
<accession>A0ABT5ZUW4</accession>
<dbReference type="RefSeq" id="WP_276096498.1">
    <property type="nucleotide sequence ID" value="NZ_JARJBC010000028.1"/>
</dbReference>
<evidence type="ECO:0000259" key="2">
    <source>
        <dbReference type="Pfam" id="PF00582"/>
    </source>
</evidence>
<sequence length="291" mass="30860">MSLPLVVGTDGSDAALRAVDWAADEAALRGAPLRIVYASLLAHYERVVPSVRTAPASGAVFAEHIVASASERCERRHPDLTVSTEILAEDPAEGLLGQGRNALAIVVGNRGRGELAALLLGSVGLSVAARAQCPVIVVRGEETKPGNGQRWIALGLGDRGTGTATVDFAFTEAVLRGTGVAVVHAWRSNYPETPTAHTGQLDDARQSAQREAEEWLEEALRDATAKHPEVRVRREVVEGHARQSLLDAARSAELLVVGARRRSDAFGLQLGPVNHAMLHHAPCPVAVVPHQ</sequence>
<dbReference type="InterPro" id="IPR014729">
    <property type="entry name" value="Rossmann-like_a/b/a_fold"/>
</dbReference>
<protein>
    <submittedName>
        <fullName evidence="3">Universal stress protein</fullName>
    </submittedName>
</protein>
<dbReference type="Gene3D" id="3.40.50.620">
    <property type="entry name" value="HUPs"/>
    <property type="match status" value="2"/>
</dbReference>
<evidence type="ECO:0000313" key="3">
    <source>
        <dbReference type="EMBL" id="MDF3293610.1"/>
    </source>
</evidence>
<evidence type="ECO:0000313" key="4">
    <source>
        <dbReference type="Proteomes" id="UP001216579"/>
    </source>
</evidence>
<dbReference type="SUPFAM" id="SSF52402">
    <property type="entry name" value="Adenine nucleotide alpha hydrolases-like"/>
    <property type="match status" value="2"/>
</dbReference>
<dbReference type="InterPro" id="IPR006015">
    <property type="entry name" value="Universal_stress_UspA"/>
</dbReference>
<dbReference type="PANTHER" id="PTHR46268:SF6">
    <property type="entry name" value="UNIVERSAL STRESS PROTEIN UP12"/>
    <property type="match status" value="1"/>
</dbReference>
<dbReference type="PANTHER" id="PTHR46268">
    <property type="entry name" value="STRESS RESPONSE PROTEIN NHAX"/>
    <property type="match status" value="1"/>
</dbReference>